<keyword evidence="1" id="KW-0540">Nuclease</keyword>
<evidence type="ECO:0000313" key="6">
    <source>
        <dbReference type="Proteomes" id="UP000078463"/>
    </source>
</evidence>
<dbReference type="InterPro" id="IPR047201">
    <property type="entry name" value="ERI-1_3'hExo-like"/>
</dbReference>
<dbReference type="SMART" id="SM00479">
    <property type="entry name" value="EXOIII"/>
    <property type="match status" value="1"/>
</dbReference>
<proteinExistence type="predicted"/>
<dbReference type="InterPro" id="IPR012337">
    <property type="entry name" value="RNaseH-like_sf"/>
</dbReference>
<keyword evidence="6" id="KW-1185">Reference proteome</keyword>
<dbReference type="InterPro" id="IPR051274">
    <property type="entry name" value="3-5_Exoribonuclease"/>
</dbReference>
<organism evidence="5 6">
    <name type="scientific">Polynucleobacter wuianus</name>
    <dbReference type="NCBI Taxonomy" id="1743168"/>
    <lineage>
        <taxon>Bacteria</taxon>
        <taxon>Pseudomonadati</taxon>
        <taxon>Pseudomonadota</taxon>
        <taxon>Betaproteobacteria</taxon>
        <taxon>Burkholderiales</taxon>
        <taxon>Burkholderiaceae</taxon>
        <taxon>Polynucleobacter</taxon>
    </lineage>
</organism>
<dbReference type="RefSeq" id="WP_068948675.1">
    <property type="nucleotide sequence ID" value="NZ_CP015922.1"/>
</dbReference>
<dbReference type="AlphaFoldDB" id="A0A191UF55"/>
<dbReference type="InterPro" id="IPR013520">
    <property type="entry name" value="Ribonucl_H"/>
</dbReference>
<evidence type="ECO:0000256" key="2">
    <source>
        <dbReference type="ARBA" id="ARBA00022801"/>
    </source>
</evidence>
<dbReference type="CDD" id="cd06133">
    <property type="entry name" value="ERI-1_3'hExo_like"/>
    <property type="match status" value="1"/>
</dbReference>
<evidence type="ECO:0000313" key="5">
    <source>
        <dbReference type="EMBL" id="ANI99664.1"/>
    </source>
</evidence>
<gene>
    <name evidence="5" type="ORF">A8O14_05950</name>
</gene>
<dbReference type="Gene3D" id="3.30.420.10">
    <property type="entry name" value="Ribonuclease H-like superfamily/Ribonuclease H"/>
    <property type="match status" value="1"/>
</dbReference>
<dbReference type="GO" id="GO:0006259">
    <property type="term" value="P:DNA metabolic process"/>
    <property type="evidence" value="ECO:0007669"/>
    <property type="project" value="UniProtKB-ARBA"/>
</dbReference>
<dbReference type="PANTHER" id="PTHR23044">
    <property type="entry name" value="3'-5' EXONUCLEASE ERI1-RELATED"/>
    <property type="match status" value="1"/>
</dbReference>
<name>A0A191UF55_9BURK</name>
<dbReference type="EMBL" id="CP015922">
    <property type="protein sequence ID" value="ANI99664.1"/>
    <property type="molecule type" value="Genomic_DNA"/>
</dbReference>
<dbReference type="Pfam" id="PF00929">
    <property type="entry name" value="RNase_T"/>
    <property type="match status" value="1"/>
</dbReference>
<accession>A0A191UF55</accession>
<protein>
    <recommendedName>
        <fullName evidence="4">Exonuclease domain-containing protein</fullName>
    </recommendedName>
</protein>
<dbReference type="STRING" id="1743168.A8O14_05950"/>
<dbReference type="GO" id="GO:0003676">
    <property type="term" value="F:nucleic acid binding"/>
    <property type="evidence" value="ECO:0007669"/>
    <property type="project" value="InterPro"/>
</dbReference>
<keyword evidence="2" id="KW-0378">Hydrolase</keyword>
<dbReference type="OrthoDB" id="9791657at2"/>
<evidence type="ECO:0000259" key="4">
    <source>
        <dbReference type="SMART" id="SM00479"/>
    </source>
</evidence>
<dbReference type="GO" id="GO:0000175">
    <property type="term" value="F:3'-5'-RNA exonuclease activity"/>
    <property type="evidence" value="ECO:0007669"/>
    <property type="project" value="InterPro"/>
</dbReference>
<dbReference type="Proteomes" id="UP000078463">
    <property type="component" value="Chromosome"/>
</dbReference>
<dbReference type="PANTHER" id="PTHR23044:SF61">
    <property type="entry name" value="3'-5' EXORIBONUCLEASE 1-RELATED"/>
    <property type="match status" value="1"/>
</dbReference>
<reference evidence="6" key="1">
    <citation type="submission" date="2016-05" db="EMBL/GenBank/DDBJ databases">
        <title>Polynucleobacter sp. QLW-P1FAT50C-4 genome.</title>
        <authorList>
            <person name="Hahn M.W."/>
        </authorList>
    </citation>
    <scope>NUCLEOTIDE SEQUENCE [LARGE SCALE GENOMIC DNA]</scope>
    <source>
        <strain evidence="6">QLW-P1FAT50C-4</strain>
    </source>
</reference>
<dbReference type="InterPro" id="IPR036397">
    <property type="entry name" value="RNaseH_sf"/>
</dbReference>
<feature type="domain" description="Exonuclease" evidence="4">
    <location>
        <begin position="6"/>
        <end position="189"/>
    </location>
</feature>
<keyword evidence="3" id="KW-0269">Exonuclease</keyword>
<sequence length="201" mass="23015">MYQEQNYFSLDLELNNAQDNSTVNPKIIQIGLAVGNYHDYVNQSLSTYKWFLDPKEPIFEFITQLTGICNQDISDYAVPHEQAAKEIGEIITKRNCFVNPITWGGGDSLELKSEFKDRGITFPHFGRRWIDVKTWYSLHMLAMGKKPSGGLSSGLGSFKLQFEGSPHRADVDALNTLRLFFEILHRHNRIYQLVNDAKALK</sequence>
<dbReference type="SUPFAM" id="SSF53098">
    <property type="entry name" value="Ribonuclease H-like"/>
    <property type="match status" value="1"/>
</dbReference>
<evidence type="ECO:0000256" key="1">
    <source>
        <dbReference type="ARBA" id="ARBA00022722"/>
    </source>
</evidence>
<evidence type="ECO:0000256" key="3">
    <source>
        <dbReference type="ARBA" id="ARBA00022839"/>
    </source>
</evidence>
<dbReference type="KEGG" id="pwu:A8O14_05950"/>